<dbReference type="PANTHER" id="PTHR47053">
    <property type="entry name" value="MUREIN DD-ENDOPEPTIDASE MEPH-RELATED"/>
    <property type="match status" value="1"/>
</dbReference>
<evidence type="ECO:0000313" key="8">
    <source>
        <dbReference type="Proteomes" id="UP000094313"/>
    </source>
</evidence>
<dbReference type="InterPro" id="IPR000064">
    <property type="entry name" value="NLP_P60_dom"/>
</dbReference>
<sequence>MGQQYGICRVAVAPLRTEASDKAEISSQLLFGDHVEVLEKTEKWWLVYNAYDGYEGWIDFRQLADLSLEQYVKNHDCDHVVPAELASIVIDSTGSKYFLSPGSNLPMLDEGFCYLGEEKFMVMFTPKKISGFHTADDVIQNALFFQNVPYLWGGRNLFGLDCSGFVQVVYKLNGIQLKRDAWQQAEQGTDVNFLPEVQPGDVAFFDNDEGRITHVGIMLNANEIIHASGKVRIDPIDDQGIYNAELGKYTHRLRIIKRFI</sequence>
<keyword evidence="4" id="KW-0788">Thiol protease</keyword>
<dbReference type="Gene3D" id="3.90.1720.10">
    <property type="entry name" value="endopeptidase domain like (from Nostoc punctiforme)"/>
    <property type="match status" value="1"/>
</dbReference>
<evidence type="ECO:0000256" key="4">
    <source>
        <dbReference type="ARBA" id="ARBA00022807"/>
    </source>
</evidence>
<gene>
    <name evidence="7" type="ORF">BFS30_14890</name>
</gene>
<dbReference type="InterPro" id="IPR038765">
    <property type="entry name" value="Papain-like_cys_pep_sf"/>
</dbReference>
<dbReference type="InterPro" id="IPR041382">
    <property type="entry name" value="SH3_16"/>
</dbReference>
<feature type="domain" description="NlpC/P60" evidence="6">
    <location>
        <begin position="132"/>
        <end position="260"/>
    </location>
</feature>
<dbReference type="Gene3D" id="2.30.30.40">
    <property type="entry name" value="SH3 Domains"/>
    <property type="match status" value="1"/>
</dbReference>
<evidence type="ECO:0000256" key="3">
    <source>
        <dbReference type="ARBA" id="ARBA00022801"/>
    </source>
</evidence>
<evidence type="ECO:0000259" key="5">
    <source>
        <dbReference type="PROSITE" id="PS51781"/>
    </source>
</evidence>
<dbReference type="AlphaFoldDB" id="A0A1D7QIA7"/>
<keyword evidence="2" id="KW-0645">Protease</keyword>
<dbReference type="GO" id="GO:0008234">
    <property type="term" value="F:cysteine-type peptidase activity"/>
    <property type="evidence" value="ECO:0007669"/>
    <property type="project" value="UniProtKB-KW"/>
</dbReference>
<evidence type="ECO:0000256" key="2">
    <source>
        <dbReference type="ARBA" id="ARBA00022670"/>
    </source>
</evidence>
<name>A0A1D7QIA7_9SPHI</name>
<dbReference type="PROSITE" id="PS51781">
    <property type="entry name" value="SH3B"/>
    <property type="match status" value="1"/>
</dbReference>
<dbReference type="InterPro" id="IPR051202">
    <property type="entry name" value="Peptidase_C40"/>
</dbReference>
<comment type="similarity">
    <text evidence="1">Belongs to the peptidase C40 family.</text>
</comment>
<dbReference type="Proteomes" id="UP000094313">
    <property type="component" value="Chromosome"/>
</dbReference>
<reference evidence="7 8" key="1">
    <citation type="submission" date="2016-08" db="EMBL/GenBank/DDBJ databases">
        <authorList>
            <person name="Seilhamer J.J."/>
        </authorList>
    </citation>
    <scope>NUCLEOTIDE SEQUENCE [LARGE SCALE GENOMIC DNA]</scope>
    <source>
        <strain evidence="7 8">DX4</strain>
    </source>
</reference>
<evidence type="ECO:0000256" key="1">
    <source>
        <dbReference type="ARBA" id="ARBA00007074"/>
    </source>
</evidence>
<dbReference type="Pfam" id="PF00877">
    <property type="entry name" value="NLPC_P60"/>
    <property type="match status" value="1"/>
</dbReference>
<dbReference type="RefSeq" id="WP_069380015.1">
    <property type="nucleotide sequence ID" value="NZ_CP017141.1"/>
</dbReference>
<dbReference type="GO" id="GO:0006508">
    <property type="term" value="P:proteolysis"/>
    <property type="evidence" value="ECO:0007669"/>
    <property type="project" value="UniProtKB-KW"/>
</dbReference>
<dbReference type="SUPFAM" id="SSF54001">
    <property type="entry name" value="Cysteine proteinases"/>
    <property type="match status" value="1"/>
</dbReference>
<dbReference type="EMBL" id="CP017141">
    <property type="protein sequence ID" value="AOM78350.1"/>
    <property type="molecule type" value="Genomic_DNA"/>
</dbReference>
<feature type="domain" description="SH3b" evidence="5">
    <location>
        <begin position="3"/>
        <end position="67"/>
    </location>
</feature>
<dbReference type="PANTHER" id="PTHR47053:SF1">
    <property type="entry name" value="MUREIN DD-ENDOPEPTIDASE MEPH-RELATED"/>
    <property type="match status" value="1"/>
</dbReference>
<protein>
    <submittedName>
        <fullName evidence="7">Hydrolase</fullName>
    </submittedName>
</protein>
<dbReference type="Pfam" id="PF18348">
    <property type="entry name" value="SH3_16"/>
    <property type="match status" value="1"/>
</dbReference>
<proteinExistence type="inferred from homology"/>
<organism evidence="7 8">
    <name type="scientific">Pedobacter steynii</name>
    <dbReference type="NCBI Taxonomy" id="430522"/>
    <lineage>
        <taxon>Bacteria</taxon>
        <taxon>Pseudomonadati</taxon>
        <taxon>Bacteroidota</taxon>
        <taxon>Sphingobacteriia</taxon>
        <taxon>Sphingobacteriales</taxon>
        <taxon>Sphingobacteriaceae</taxon>
        <taxon>Pedobacter</taxon>
    </lineage>
</organism>
<dbReference type="PROSITE" id="PS51935">
    <property type="entry name" value="NLPC_P60"/>
    <property type="match status" value="1"/>
</dbReference>
<evidence type="ECO:0000313" key="7">
    <source>
        <dbReference type="EMBL" id="AOM78350.1"/>
    </source>
</evidence>
<dbReference type="InterPro" id="IPR003646">
    <property type="entry name" value="SH3-like_bac-type"/>
</dbReference>
<dbReference type="OrthoDB" id="9813368at2"/>
<keyword evidence="3 7" id="KW-0378">Hydrolase</keyword>
<keyword evidence="8" id="KW-1185">Reference proteome</keyword>
<accession>A0A1D7QIA7</accession>
<dbReference type="KEGG" id="psty:BFS30_14890"/>
<evidence type="ECO:0000259" key="6">
    <source>
        <dbReference type="PROSITE" id="PS51935"/>
    </source>
</evidence>